<reference evidence="4" key="2">
    <citation type="submission" date="2018-08" db="EMBL/GenBank/DDBJ databases">
        <authorList>
            <person name="Chevrot R."/>
        </authorList>
    </citation>
    <scope>NUCLEOTIDE SEQUENCE [LARGE SCALE GENOMIC DNA]</scope>
</reference>
<organism evidence="3 4">
    <name type="scientific">Paenibacillus alvei</name>
    <name type="common">Bacillus alvei</name>
    <dbReference type="NCBI Taxonomy" id="44250"/>
    <lineage>
        <taxon>Bacteria</taxon>
        <taxon>Bacillati</taxon>
        <taxon>Bacillota</taxon>
        <taxon>Bacilli</taxon>
        <taxon>Bacillales</taxon>
        <taxon>Paenibacillaceae</taxon>
        <taxon>Paenibacillus</taxon>
    </lineage>
</organism>
<accession>A0A383R6S4</accession>
<feature type="transmembrane region" description="Helical" evidence="1">
    <location>
        <begin position="107"/>
        <end position="127"/>
    </location>
</feature>
<keyword evidence="1" id="KW-1133">Transmembrane helix</keyword>
<evidence type="ECO:0000313" key="4">
    <source>
        <dbReference type="Proteomes" id="UP000304148"/>
    </source>
</evidence>
<dbReference type="InterPro" id="IPR023804">
    <property type="entry name" value="DUF3792_TM"/>
</dbReference>
<dbReference type="RefSeq" id="WP_021257031.1">
    <property type="nucleotide sequence ID" value="NZ_JAMDLY010000014.1"/>
</dbReference>
<dbReference type="AlphaFoldDB" id="A0A383R6S4"/>
<feature type="transmembrane region" description="Helical" evidence="1">
    <location>
        <begin position="50"/>
        <end position="68"/>
    </location>
</feature>
<sequence>MNAIQNVTRWKLGHPLVAGIVYAFVWMALGALALSVLLYSSSTSEDEMKGYIYIIHCIALFIGGWTSGRRSGKKGWYYGGMTGIFYVLLVMLIGFLAMDAGVSVQKLVQTVAAFAVSAIGGIIGVNMSKSGQ</sequence>
<dbReference type="NCBIfam" id="TIGR04086">
    <property type="entry name" value="TIGR04086_membr"/>
    <property type="match status" value="1"/>
</dbReference>
<evidence type="ECO:0000313" key="5">
    <source>
        <dbReference type="Proteomes" id="UP001527090"/>
    </source>
</evidence>
<dbReference type="EMBL" id="JAMDLY010000014">
    <property type="protein sequence ID" value="MCY9530695.1"/>
    <property type="molecule type" value="Genomic_DNA"/>
</dbReference>
<feature type="transmembrane region" description="Helical" evidence="1">
    <location>
        <begin position="12"/>
        <end position="38"/>
    </location>
</feature>
<keyword evidence="5" id="KW-1185">Reference proteome</keyword>
<reference evidence="2 5" key="3">
    <citation type="submission" date="2022-05" db="EMBL/GenBank/DDBJ databases">
        <title>Genome Sequencing of Bee-Associated Microbes.</title>
        <authorList>
            <person name="Dunlap C."/>
        </authorList>
    </citation>
    <scope>NUCLEOTIDE SEQUENCE [LARGE SCALE GENOMIC DNA]</scope>
    <source>
        <strain evidence="2 5">NRRL NRS-750</strain>
    </source>
</reference>
<keyword evidence="1" id="KW-0472">Membrane</keyword>
<protein>
    <submittedName>
        <fullName evidence="2">TIGR04086 family membrane protein</fullName>
    </submittedName>
</protein>
<proteinExistence type="predicted"/>
<evidence type="ECO:0000313" key="2">
    <source>
        <dbReference type="EMBL" id="MCY9530695.1"/>
    </source>
</evidence>
<name>A0A383R6S4_PAEAL</name>
<keyword evidence="1" id="KW-0812">Transmembrane</keyword>
<dbReference type="Proteomes" id="UP000304148">
    <property type="component" value="Chromosome"/>
</dbReference>
<dbReference type="Proteomes" id="UP001527090">
    <property type="component" value="Unassembled WGS sequence"/>
</dbReference>
<evidence type="ECO:0000256" key="1">
    <source>
        <dbReference type="SAM" id="Phobius"/>
    </source>
</evidence>
<dbReference type="EMBL" id="LS992241">
    <property type="protein sequence ID" value="SYX82272.1"/>
    <property type="molecule type" value="Genomic_DNA"/>
</dbReference>
<evidence type="ECO:0000313" key="3">
    <source>
        <dbReference type="EMBL" id="SYX82272.1"/>
    </source>
</evidence>
<dbReference type="Pfam" id="PF12670">
    <property type="entry name" value="DUF3792"/>
    <property type="match status" value="1"/>
</dbReference>
<reference evidence="3" key="1">
    <citation type="submission" date="2018-08" db="EMBL/GenBank/DDBJ databases">
        <authorList>
            <person name="Ferrada E.E."/>
            <person name="Latorre B.A."/>
        </authorList>
    </citation>
    <scope>NUCLEOTIDE SEQUENCE</scope>
    <source>
        <strain evidence="3">Paenibacillus B-LR1</strain>
    </source>
</reference>
<feature type="transmembrane region" description="Helical" evidence="1">
    <location>
        <begin position="75"/>
        <end position="95"/>
    </location>
</feature>
<gene>
    <name evidence="2" type="ORF">M5X04_15420</name>
    <name evidence="3" type="ORF">PBLR_10694</name>
</gene>